<feature type="non-terminal residue" evidence="2">
    <location>
        <position position="1"/>
    </location>
</feature>
<dbReference type="SUPFAM" id="SSF89550">
    <property type="entry name" value="PHP domain-like"/>
    <property type="match status" value="1"/>
</dbReference>
<dbReference type="InterPro" id="IPR011708">
    <property type="entry name" value="DNA_pol3_alpha_NTPase_dom"/>
</dbReference>
<evidence type="ECO:0000259" key="1">
    <source>
        <dbReference type="Pfam" id="PF07733"/>
    </source>
</evidence>
<reference evidence="2" key="1">
    <citation type="journal article" date="2013" name="Environ. Microbiol.">
        <title>Microbiota from the distal guts of lean and obese adolescents exhibit partial functional redundancy besides clear differences in community structure.</title>
        <authorList>
            <person name="Ferrer M."/>
            <person name="Ruiz A."/>
            <person name="Lanza F."/>
            <person name="Haange S.B."/>
            <person name="Oberbach A."/>
            <person name="Till H."/>
            <person name="Bargiela R."/>
            <person name="Campoy C."/>
            <person name="Segura M.T."/>
            <person name="Richter M."/>
            <person name="von Bergen M."/>
            <person name="Seifert J."/>
            <person name="Suarez A."/>
        </authorList>
    </citation>
    <scope>NUCLEOTIDE SEQUENCE</scope>
</reference>
<comment type="caution">
    <text evidence="2">The sequence shown here is derived from an EMBL/GenBank/DDBJ whole genome shotgun (WGS) entry which is preliminary data.</text>
</comment>
<sequence length="190" mass="22410">RIYGKGNYYLEVQNHGIKDEIEIIPMLKKLSIETGIPLAATNDSHYIEKSDAETQNILMCIQLKKTIYEPNKLKFPTDEFYIKSTKQMYELFGDMPEAVINTFDIAKQCNVSFEFGVIRLPEFKTDGERDNISFFKNLCFSGFIEKYNEPINKSIRERLNYEIKIIVEMGYTDYFLIVWDFIRYAKENNI</sequence>
<evidence type="ECO:0000313" key="2">
    <source>
        <dbReference type="EMBL" id="EKC59675.1"/>
    </source>
</evidence>
<feature type="domain" description="Bacterial DNA polymerase III alpha subunit NTPase" evidence="1">
    <location>
        <begin position="135"/>
        <end position="190"/>
    </location>
</feature>
<gene>
    <name evidence="2" type="ORF">OBE_09375</name>
</gene>
<organism evidence="2">
    <name type="scientific">human gut metagenome</name>
    <dbReference type="NCBI Taxonomy" id="408170"/>
    <lineage>
        <taxon>unclassified sequences</taxon>
        <taxon>metagenomes</taxon>
        <taxon>organismal metagenomes</taxon>
    </lineage>
</organism>
<dbReference type="GO" id="GO:0006260">
    <property type="term" value="P:DNA replication"/>
    <property type="evidence" value="ECO:0007669"/>
    <property type="project" value="InterPro"/>
</dbReference>
<dbReference type="PANTHER" id="PTHR32294:SF0">
    <property type="entry name" value="DNA POLYMERASE III SUBUNIT ALPHA"/>
    <property type="match status" value="1"/>
</dbReference>
<dbReference type="EMBL" id="AJWZ01006471">
    <property type="protein sequence ID" value="EKC59675.1"/>
    <property type="molecule type" value="Genomic_DNA"/>
</dbReference>
<dbReference type="Gene3D" id="3.20.20.140">
    <property type="entry name" value="Metal-dependent hydrolases"/>
    <property type="match status" value="1"/>
</dbReference>
<name>K1T0T4_9ZZZZ</name>
<dbReference type="PANTHER" id="PTHR32294">
    <property type="entry name" value="DNA POLYMERASE III SUBUNIT ALPHA"/>
    <property type="match status" value="1"/>
</dbReference>
<dbReference type="InterPro" id="IPR004805">
    <property type="entry name" value="DnaE2/DnaE/PolC"/>
</dbReference>
<protein>
    <submittedName>
        <fullName evidence="2">DNA polymerase III subunit alpha</fullName>
    </submittedName>
</protein>
<dbReference type="Pfam" id="PF07733">
    <property type="entry name" value="DNA_pol3_alpha"/>
    <property type="match status" value="1"/>
</dbReference>
<dbReference type="InterPro" id="IPR016195">
    <property type="entry name" value="Pol/histidinol_Pase-like"/>
</dbReference>
<accession>K1T0T4</accession>
<proteinExistence type="predicted"/>
<dbReference type="GO" id="GO:0008408">
    <property type="term" value="F:3'-5' exonuclease activity"/>
    <property type="evidence" value="ECO:0007669"/>
    <property type="project" value="InterPro"/>
</dbReference>
<feature type="non-terminal residue" evidence="2">
    <location>
        <position position="190"/>
    </location>
</feature>
<dbReference type="AlphaFoldDB" id="K1T0T4"/>